<keyword evidence="2" id="KW-0732">Signal</keyword>
<organism evidence="4 5">
    <name type="scientific">Aeromicrobium halocynthiae</name>
    <dbReference type="NCBI Taxonomy" id="560557"/>
    <lineage>
        <taxon>Bacteria</taxon>
        <taxon>Bacillati</taxon>
        <taxon>Actinomycetota</taxon>
        <taxon>Actinomycetes</taxon>
        <taxon>Propionibacteriales</taxon>
        <taxon>Nocardioidaceae</taxon>
        <taxon>Aeromicrobium</taxon>
    </lineage>
</organism>
<dbReference type="RefSeq" id="WP_344324268.1">
    <property type="nucleotide sequence ID" value="NZ_BAAAPY010000001.1"/>
</dbReference>
<accession>A0ABN2VT69</accession>
<evidence type="ECO:0000313" key="4">
    <source>
        <dbReference type="EMBL" id="GAA2071533.1"/>
    </source>
</evidence>
<evidence type="ECO:0000256" key="2">
    <source>
        <dbReference type="SAM" id="SignalP"/>
    </source>
</evidence>
<feature type="chain" id="PRO_5046692146" description="TPM domain-containing protein" evidence="2">
    <location>
        <begin position="26"/>
        <end position="583"/>
    </location>
</feature>
<proteinExistence type="predicted"/>
<gene>
    <name evidence="4" type="ORF">GCM10009821_06680</name>
</gene>
<feature type="region of interest" description="Disordered" evidence="1">
    <location>
        <begin position="521"/>
        <end position="583"/>
    </location>
</feature>
<dbReference type="Proteomes" id="UP001501480">
    <property type="component" value="Unassembled WGS sequence"/>
</dbReference>
<feature type="signal peptide" evidence="2">
    <location>
        <begin position="1"/>
        <end position="25"/>
    </location>
</feature>
<dbReference type="InterPro" id="IPR007621">
    <property type="entry name" value="TPM_dom"/>
</dbReference>
<evidence type="ECO:0000313" key="5">
    <source>
        <dbReference type="Proteomes" id="UP001501480"/>
    </source>
</evidence>
<feature type="compositionally biased region" description="Low complexity" evidence="1">
    <location>
        <begin position="521"/>
        <end position="556"/>
    </location>
</feature>
<dbReference type="EMBL" id="BAAAPY010000001">
    <property type="protein sequence ID" value="GAA2071533.1"/>
    <property type="molecule type" value="Genomic_DNA"/>
</dbReference>
<comment type="caution">
    <text evidence="4">The sequence shown here is derived from an EMBL/GenBank/DDBJ whole genome shotgun (WGS) entry which is preliminary data.</text>
</comment>
<name>A0ABN2VT69_9ACTN</name>
<reference evidence="4 5" key="1">
    <citation type="journal article" date="2019" name="Int. J. Syst. Evol. Microbiol.">
        <title>The Global Catalogue of Microorganisms (GCM) 10K type strain sequencing project: providing services to taxonomists for standard genome sequencing and annotation.</title>
        <authorList>
            <consortium name="The Broad Institute Genomics Platform"/>
            <consortium name="The Broad Institute Genome Sequencing Center for Infectious Disease"/>
            <person name="Wu L."/>
            <person name="Ma J."/>
        </authorList>
    </citation>
    <scope>NUCLEOTIDE SEQUENCE [LARGE SCALE GENOMIC DNA]</scope>
    <source>
        <strain evidence="4 5">JCM 15749</strain>
    </source>
</reference>
<dbReference type="Pfam" id="PF04536">
    <property type="entry name" value="TPM_phosphatase"/>
    <property type="match status" value="1"/>
</dbReference>
<dbReference type="Gene3D" id="3.10.310.50">
    <property type="match status" value="1"/>
</dbReference>
<feature type="compositionally biased region" description="Basic residues" evidence="1">
    <location>
        <begin position="560"/>
        <end position="583"/>
    </location>
</feature>
<evidence type="ECO:0000256" key="1">
    <source>
        <dbReference type="SAM" id="MobiDB-lite"/>
    </source>
</evidence>
<feature type="domain" description="TPM" evidence="3">
    <location>
        <begin position="37"/>
        <end position="151"/>
    </location>
</feature>
<keyword evidence="5" id="KW-1185">Reference proteome</keyword>
<sequence>MFRLPHSAVTTLLAGALLLLTPAVATGEPPLDVAGTITDEAGVLDDDQRAEVDAALDAHFEVTRSQIFVVYVETFDGLSGAEWAAQTAQTSGLGVADILLVVATQQRAYGFDVPEDISDADLERVEREFVLPALRNDDWDGAAIAAADGFTTVQEGVDIPWTPIALGGLAVLGAGAYGVYRTRRRYDHTHRVLDEHGNPVDPAAILTDEELEQAASAALLAADDALRTAEQEVGFAEAQFGAESTTALRGALTTNRERAREAFTLHQRLDDAEPETDAERRRLCSQIIAIAEQIEADLDQHTDDIDRLRTIEADLETALSSVDDRLDDVRGRLEPGRSALAQLRANHPRAEISAVQDNPAEAQELLDAAAAALTDARTARPGDQRAAALHVRTAEAAVEQAAAKLRAVDDLATGLATLDDEAARLTARLAAVQTFVETHRGAVGTAARTRLSEAERLLQSPAGVVVEGTAALERSAELVEEAQQIAEADVARFRADAARTADQAAAPVGARPGALDALLLGGLTGPRRTTRGRSVSRSWTSSTSTSSSRRTRSTFGSRGGRSRSTTRRRSSGGSARRSRGGRF</sequence>
<evidence type="ECO:0000259" key="3">
    <source>
        <dbReference type="Pfam" id="PF04536"/>
    </source>
</evidence>
<protein>
    <recommendedName>
        <fullName evidence="3">TPM domain-containing protein</fullName>
    </recommendedName>
</protein>